<proteinExistence type="predicted"/>
<name>A0A0F5V6Z3_9GAMM</name>
<keyword evidence="2" id="KW-1185">Reference proteome</keyword>
<dbReference type="Proteomes" id="UP000033633">
    <property type="component" value="Unassembled WGS sequence"/>
</dbReference>
<organism evidence="1 2">
    <name type="scientific">Photobacterium halotolerans</name>
    <dbReference type="NCBI Taxonomy" id="265726"/>
    <lineage>
        <taxon>Bacteria</taxon>
        <taxon>Pseudomonadati</taxon>
        <taxon>Pseudomonadota</taxon>
        <taxon>Gammaproteobacteria</taxon>
        <taxon>Vibrionales</taxon>
        <taxon>Vibrionaceae</taxon>
        <taxon>Photobacterium</taxon>
    </lineage>
</organism>
<accession>A0A0F5V6Z3</accession>
<reference evidence="1 2" key="1">
    <citation type="submission" date="2014-12" db="EMBL/GenBank/DDBJ databases">
        <title>Mercury Reductase activity and rhizosphere competence traits in the genome of root associated Photobacterium halotolerans MELD1.</title>
        <authorList>
            <person name="Mathew D.C."/>
            <person name="Huang C.-C."/>
        </authorList>
    </citation>
    <scope>NUCLEOTIDE SEQUENCE [LARGE SCALE GENOMIC DNA]</scope>
    <source>
        <strain evidence="1 2">MELD1</strain>
    </source>
</reference>
<evidence type="ECO:0000313" key="1">
    <source>
        <dbReference type="EMBL" id="KKC97847.1"/>
    </source>
</evidence>
<sequence length="450" mass="50436">MGANMMISQIKPEVSGVSILTEEDLQQLAAAMKLAVERAEASAPGIQRFAREKADSAAEAVRFLLAQRHRALDNGLPDTDSRYYHLLNKKLARLMAVFVALFRVEPGYVYPLAETHPQVLLWVLSSAEIDLFEPTAGKLSLLLADKLQAQVWLETISLATSTQLIETLQSAAISQIPQSELAMRALVRRHELNTEFATKCIQEGSTKVSRMARHQLACSGHEAGMNWVIEHGDPAQSLFTHLLIRKDKVAWLRAEILPQKEAFQQVDEYAILNRLPESFTLPDFANDKHAYLKAALAGDPLAVEPMIEALFIAQDELQQEQWLSAMFLILGEQMPVCVADLGVKYNAQQAAELLMHWWQDLEPEVVQVPMMRMGGALSYATSIDVLKSASMPALFRTWVWRDLCLNGGIYVPYDPMSWPAKQRRAIHTLSNNSTASERYNQRMRDAAVGR</sequence>
<dbReference type="STRING" id="265726.KY46_21690"/>
<dbReference type="PATRIC" id="fig|265726.11.peg.3675"/>
<gene>
    <name evidence="1" type="ORF">KY46_21690</name>
</gene>
<evidence type="ECO:0000313" key="2">
    <source>
        <dbReference type="Proteomes" id="UP000033633"/>
    </source>
</evidence>
<protein>
    <submittedName>
        <fullName evidence="1">Uncharacterized protein</fullName>
    </submittedName>
</protein>
<dbReference type="EMBL" id="JWYV01000042">
    <property type="protein sequence ID" value="KKC97847.1"/>
    <property type="molecule type" value="Genomic_DNA"/>
</dbReference>
<dbReference type="AlphaFoldDB" id="A0A0F5V6Z3"/>
<dbReference type="RefSeq" id="WP_046222624.1">
    <property type="nucleotide sequence ID" value="NZ_JWYV01000042.1"/>
</dbReference>
<comment type="caution">
    <text evidence="1">The sequence shown here is derived from an EMBL/GenBank/DDBJ whole genome shotgun (WGS) entry which is preliminary data.</text>
</comment>
<dbReference type="OrthoDB" id="5811309at2"/>